<keyword evidence="2" id="KW-1185">Reference proteome</keyword>
<evidence type="ECO:0000313" key="1">
    <source>
        <dbReference type="EMBL" id="KAK9901476.1"/>
    </source>
</evidence>
<accession>A0AAW1VE20</accession>
<dbReference type="Gene3D" id="3.70.10.10">
    <property type="match status" value="1"/>
</dbReference>
<name>A0AAW1VE20_RUBAR</name>
<evidence type="ECO:0000313" key="2">
    <source>
        <dbReference type="Proteomes" id="UP001457282"/>
    </source>
</evidence>
<dbReference type="AlphaFoldDB" id="A0AAW1VE20"/>
<sequence>MANWLELKLDPAEAMLLKKAVRAISQVAFTDVDYPDEWFTIPNTAAHLCFTPRFMALVSGLSHNDHPEILTFLHMPSYIMRRLDCDESRAVIFPLHILLKQLELNTEFSLSLYGDDFVDDGIRYELENDEGIIIHSSTLPVTEFEGQVDLSVLDLSQYPMSIGLSSDLFVRVIHELELYGSTIRAVVSENEVVFLVVNHELRFQREPGRCEIQSDANEYPFVLKFDLQHKSAFLNAAVLSEMVWIRKTTENLTVLDCPIDHLGNLLFKFLMMDDEVYPI</sequence>
<proteinExistence type="predicted"/>
<organism evidence="1 2">
    <name type="scientific">Rubus argutus</name>
    <name type="common">Southern blackberry</name>
    <dbReference type="NCBI Taxonomy" id="59490"/>
    <lineage>
        <taxon>Eukaryota</taxon>
        <taxon>Viridiplantae</taxon>
        <taxon>Streptophyta</taxon>
        <taxon>Embryophyta</taxon>
        <taxon>Tracheophyta</taxon>
        <taxon>Spermatophyta</taxon>
        <taxon>Magnoliopsida</taxon>
        <taxon>eudicotyledons</taxon>
        <taxon>Gunneridae</taxon>
        <taxon>Pentapetalae</taxon>
        <taxon>rosids</taxon>
        <taxon>fabids</taxon>
        <taxon>Rosales</taxon>
        <taxon>Rosaceae</taxon>
        <taxon>Rosoideae</taxon>
        <taxon>Rosoideae incertae sedis</taxon>
        <taxon>Rubus</taxon>
    </lineage>
</organism>
<reference evidence="1 2" key="1">
    <citation type="journal article" date="2023" name="G3 (Bethesda)">
        <title>A chromosome-length genome assembly and annotation of blackberry (Rubus argutus, cv. 'Hillquist').</title>
        <authorList>
            <person name="Bruna T."/>
            <person name="Aryal R."/>
            <person name="Dudchenko O."/>
            <person name="Sargent D.J."/>
            <person name="Mead D."/>
            <person name="Buti M."/>
            <person name="Cavallini A."/>
            <person name="Hytonen T."/>
            <person name="Andres J."/>
            <person name="Pham M."/>
            <person name="Weisz D."/>
            <person name="Mascagni F."/>
            <person name="Usai G."/>
            <person name="Natali L."/>
            <person name="Bassil N."/>
            <person name="Fernandez G.E."/>
            <person name="Lomsadze A."/>
            <person name="Armour M."/>
            <person name="Olukolu B."/>
            <person name="Poorten T."/>
            <person name="Britton C."/>
            <person name="Davik J."/>
            <person name="Ashrafi H."/>
            <person name="Aiden E.L."/>
            <person name="Borodovsky M."/>
            <person name="Worthington M."/>
        </authorList>
    </citation>
    <scope>NUCLEOTIDE SEQUENCE [LARGE SCALE GENOMIC DNA]</scope>
    <source>
        <strain evidence="1">PI 553951</strain>
    </source>
</reference>
<dbReference type="Proteomes" id="UP001457282">
    <property type="component" value="Unassembled WGS sequence"/>
</dbReference>
<protein>
    <submittedName>
        <fullName evidence="1">Uncharacterized protein</fullName>
    </submittedName>
</protein>
<dbReference type="EMBL" id="JBEDUW010000304">
    <property type="protein sequence ID" value="KAK9901476.1"/>
    <property type="molecule type" value="Genomic_DNA"/>
</dbReference>
<gene>
    <name evidence="1" type="ORF">M0R45_002107</name>
</gene>
<comment type="caution">
    <text evidence="1">The sequence shown here is derived from an EMBL/GenBank/DDBJ whole genome shotgun (WGS) entry which is preliminary data.</text>
</comment>